<dbReference type="InterPro" id="IPR000706">
    <property type="entry name" value="AGPR_type-1"/>
</dbReference>
<dbReference type="GO" id="GO:0051287">
    <property type="term" value="F:NAD binding"/>
    <property type="evidence" value="ECO:0007669"/>
    <property type="project" value="InterPro"/>
</dbReference>
<dbReference type="EMBL" id="CP007139">
    <property type="protein sequence ID" value="AIE85483.1"/>
    <property type="molecule type" value="Genomic_DNA"/>
</dbReference>
<dbReference type="CDD" id="cd23934">
    <property type="entry name" value="AGPR_1_C"/>
    <property type="match status" value="1"/>
</dbReference>
<accession>A0A068NPK7</accession>
<dbReference type="InterPro" id="IPR050085">
    <property type="entry name" value="AGPR"/>
</dbReference>
<keyword evidence="1 5" id="KW-0055">Arginine biosynthesis</keyword>
<organism evidence="8 9">
    <name type="scientific">Fimbriimonas ginsengisoli Gsoil 348</name>
    <dbReference type="NCBI Taxonomy" id="661478"/>
    <lineage>
        <taxon>Bacteria</taxon>
        <taxon>Bacillati</taxon>
        <taxon>Armatimonadota</taxon>
        <taxon>Fimbriimonadia</taxon>
        <taxon>Fimbriimonadales</taxon>
        <taxon>Fimbriimonadaceae</taxon>
        <taxon>Fimbriimonas</taxon>
    </lineage>
</organism>
<dbReference type="GO" id="GO:0006526">
    <property type="term" value="P:L-arginine biosynthetic process"/>
    <property type="evidence" value="ECO:0007669"/>
    <property type="project" value="UniProtKB-UniRule"/>
</dbReference>
<dbReference type="InterPro" id="IPR036291">
    <property type="entry name" value="NAD(P)-bd_dom_sf"/>
</dbReference>
<evidence type="ECO:0000256" key="1">
    <source>
        <dbReference type="ARBA" id="ARBA00022571"/>
    </source>
</evidence>
<feature type="domain" description="Semialdehyde dehydrogenase NAD-binding" evidence="7">
    <location>
        <begin position="6"/>
        <end position="140"/>
    </location>
</feature>
<evidence type="ECO:0000259" key="7">
    <source>
        <dbReference type="SMART" id="SM00859"/>
    </source>
</evidence>
<dbReference type="UniPathway" id="UPA00068">
    <property type="reaction ID" value="UER00108"/>
</dbReference>
<feature type="active site" evidence="5 6">
    <location>
        <position position="149"/>
    </location>
</feature>
<comment type="pathway">
    <text evidence="5">Amino-acid biosynthesis; L-arginine biosynthesis; N(2)-acetyl-L-ornithine from L-glutamate: step 3/4.</text>
</comment>
<proteinExistence type="inferred from homology"/>
<dbReference type="HOGENOM" id="CLU_006384_0_1_0"/>
<dbReference type="HAMAP" id="MF_00150">
    <property type="entry name" value="ArgC_type1"/>
    <property type="match status" value="1"/>
</dbReference>
<dbReference type="PROSITE" id="PS01224">
    <property type="entry name" value="ARGC"/>
    <property type="match status" value="1"/>
</dbReference>
<dbReference type="GO" id="GO:0003942">
    <property type="term" value="F:N-acetyl-gamma-glutamyl-phosphate reductase activity"/>
    <property type="evidence" value="ECO:0007669"/>
    <property type="project" value="UniProtKB-UniRule"/>
</dbReference>
<dbReference type="Pfam" id="PF01118">
    <property type="entry name" value="Semialdhyde_dh"/>
    <property type="match status" value="1"/>
</dbReference>
<dbReference type="Proteomes" id="UP000027982">
    <property type="component" value="Chromosome"/>
</dbReference>
<dbReference type="GO" id="GO:0070401">
    <property type="term" value="F:NADP+ binding"/>
    <property type="evidence" value="ECO:0007669"/>
    <property type="project" value="InterPro"/>
</dbReference>
<keyword evidence="3 5" id="KW-0521">NADP</keyword>
<dbReference type="RefSeq" id="WP_025225947.1">
    <property type="nucleotide sequence ID" value="NZ_CP007139.1"/>
</dbReference>
<dbReference type="OrthoDB" id="9801289at2"/>
<dbReference type="InterPro" id="IPR000534">
    <property type="entry name" value="Semialdehyde_DH_NAD-bd"/>
</dbReference>
<keyword evidence="4 5" id="KW-0560">Oxidoreductase</keyword>
<gene>
    <name evidence="5" type="primary">argC</name>
    <name evidence="8" type="ORF">OP10G_2115</name>
</gene>
<dbReference type="eggNOG" id="COG0002">
    <property type="taxonomic scope" value="Bacteria"/>
</dbReference>
<evidence type="ECO:0000256" key="4">
    <source>
        <dbReference type="ARBA" id="ARBA00023002"/>
    </source>
</evidence>
<dbReference type="SUPFAM" id="SSF51735">
    <property type="entry name" value="NAD(P)-binding Rossmann-fold domains"/>
    <property type="match status" value="1"/>
</dbReference>
<comment type="similarity">
    <text evidence="5">Belongs to the NAGSA dehydrogenase family. Type 1 subfamily.</text>
</comment>
<keyword evidence="5" id="KW-0963">Cytoplasm</keyword>
<dbReference type="EC" id="1.2.1.38" evidence="5"/>
<dbReference type="PANTHER" id="PTHR32338">
    <property type="entry name" value="N-ACETYL-GAMMA-GLUTAMYL-PHOSPHATE REDUCTASE, CHLOROPLASTIC-RELATED-RELATED"/>
    <property type="match status" value="1"/>
</dbReference>
<dbReference type="InterPro" id="IPR058924">
    <property type="entry name" value="AGPR_dimerisation_dom"/>
</dbReference>
<dbReference type="NCBIfam" id="TIGR01850">
    <property type="entry name" value="argC"/>
    <property type="match status" value="1"/>
</dbReference>
<comment type="catalytic activity">
    <reaction evidence="5">
        <text>N-acetyl-L-glutamate 5-semialdehyde + phosphate + NADP(+) = N-acetyl-L-glutamyl 5-phosphate + NADPH + H(+)</text>
        <dbReference type="Rhea" id="RHEA:21588"/>
        <dbReference type="ChEBI" id="CHEBI:15378"/>
        <dbReference type="ChEBI" id="CHEBI:29123"/>
        <dbReference type="ChEBI" id="CHEBI:43474"/>
        <dbReference type="ChEBI" id="CHEBI:57783"/>
        <dbReference type="ChEBI" id="CHEBI:57936"/>
        <dbReference type="ChEBI" id="CHEBI:58349"/>
        <dbReference type="EC" id="1.2.1.38"/>
    </reaction>
</comment>
<dbReference type="SMART" id="SM00859">
    <property type="entry name" value="Semialdhyde_dh"/>
    <property type="match status" value="1"/>
</dbReference>
<evidence type="ECO:0000256" key="3">
    <source>
        <dbReference type="ARBA" id="ARBA00022857"/>
    </source>
</evidence>
<reference evidence="8 9" key="1">
    <citation type="journal article" date="2014" name="PLoS ONE">
        <title>The first complete genome sequence of the class fimbriimonadia in the phylum armatimonadetes.</title>
        <authorList>
            <person name="Hu Z.Y."/>
            <person name="Wang Y.Z."/>
            <person name="Im W.T."/>
            <person name="Wang S.Y."/>
            <person name="Zhao G.P."/>
            <person name="Zheng H.J."/>
            <person name="Quan Z.X."/>
        </authorList>
    </citation>
    <scope>NUCLEOTIDE SEQUENCE [LARGE SCALE GENOMIC DNA]</scope>
    <source>
        <strain evidence="8">Gsoil 348</strain>
    </source>
</reference>
<keyword evidence="9" id="KW-1185">Reference proteome</keyword>
<protein>
    <recommendedName>
        <fullName evidence="5">N-acetyl-gamma-glutamyl-phosphate reductase</fullName>
        <shortName evidence="5">AGPR</shortName>
        <ecNumber evidence="5">1.2.1.38</ecNumber>
    </recommendedName>
    <alternativeName>
        <fullName evidence="5">N-acetyl-glutamate semialdehyde dehydrogenase</fullName>
        <shortName evidence="5">NAGSA dehydrogenase</shortName>
    </alternativeName>
</protein>
<name>A0A068NPK7_FIMGI</name>
<dbReference type="Pfam" id="PF22698">
    <property type="entry name" value="Semialdhyde_dhC_1"/>
    <property type="match status" value="1"/>
</dbReference>
<dbReference type="Gene3D" id="3.40.50.720">
    <property type="entry name" value="NAD(P)-binding Rossmann-like Domain"/>
    <property type="match status" value="1"/>
</dbReference>
<evidence type="ECO:0000256" key="5">
    <source>
        <dbReference type="HAMAP-Rule" id="MF_00150"/>
    </source>
</evidence>
<comment type="function">
    <text evidence="5">Catalyzes the NADPH-dependent reduction of N-acetyl-5-glutamyl phosphate to yield N-acetyl-L-glutamate 5-semialdehyde.</text>
</comment>
<dbReference type="SUPFAM" id="SSF55347">
    <property type="entry name" value="Glyceraldehyde-3-phosphate dehydrogenase-like, C-terminal domain"/>
    <property type="match status" value="1"/>
</dbReference>
<evidence type="ECO:0000256" key="6">
    <source>
        <dbReference type="PROSITE-ProRule" id="PRU10010"/>
    </source>
</evidence>
<comment type="subcellular location">
    <subcellularLocation>
        <location evidence="5">Cytoplasm</location>
    </subcellularLocation>
</comment>
<dbReference type="KEGG" id="fgi:OP10G_2115"/>
<dbReference type="InterPro" id="IPR023013">
    <property type="entry name" value="AGPR_AS"/>
</dbReference>
<sequence length="336" mass="35987">MAGSYRVAVVGASGYGGAEIVRLLSSHPCATVTVATSGRSAGRALRDECPWLSTDLTLTAFEPEKVDVDVVFLCQEAGFAMEHAANLVGHAKVIDLSADFRLKDHGVFERTYGRPHTNPDLGGEPEYGLPELVDRERIAASPLIANPGCYPTATLLAIMPLIRAGLAQGTPVVDAKSGVSGAGRSKKETDYLFSELSGGFKPYAVTGHRHNPEIEQLAGRPVRFTPHLIPAARGLEATCHVQVGDSSRDALRELFRESYRSEPFVSVRDTPPSTKQVLGSNRCDIFVDYDARTGFAVVCSVIDNLVKGAAGQAIQNMNLMLGLPEDTGLPKDGIWP</sequence>
<dbReference type="Gene3D" id="3.30.360.10">
    <property type="entry name" value="Dihydrodipicolinate Reductase, domain 2"/>
    <property type="match status" value="1"/>
</dbReference>
<evidence type="ECO:0000313" key="9">
    <source>
        <dbReference type="Proteomes" id="UP000027982"/>
    </source>
</evidence>
<keyword evidence="2 5" id="KW-0028">Amino-acid biosynthesis</keyword>
<dbReference type="CDD" id="cd17895">
    <property type="entry name" value="AGPR_1_N"/>
    <property type="match status" value="1"/>
</dbReference>
<evidence type="ECO:0000313" key="8">
    <source>
        <dbReference type="EMBL" id="AIE85483.1"/>
    </source>
</evidence>
<dbReference type="AlphaFoldDB" id="A0A068NPK7"/>
<evidence type="ECO:0000256" key="2">
    <source>
        <dbReference type="ARBA" id="ARBA00022605"/>
    </source>
</evidence>
<dbReference type="GO" id="GO:0005737">
    <property type="term" value="C:cytoplasm"/>
    <property type="evidence" value="ECO:0007669"/>
    <property type="project" value="UniProtKB-SubCell"/>
</dbReference>
<dbReference type="PANTHER" id="PTHR32338:SF10">
    <property type="entry name" value="N-ACETYL-GAMMA-GLUTAMYL-PHOSPHATE REDUCTASE, CHLOROPLASTIC-RELATED"/>
    <property type="match status" value="1"/>
</dbReference>
<dbReference type="STRING" id="661478.OP10G_2115"/>